<dbReference type="RefSeq" id="XP_024383564.1">
    <property type="nucleotide sequence ID" value="XM_024527796.2"/>
</dbReference>
<keyword evidence="9" id="KW-1185">Reference proteome</keyword>
<comment type="subcellular location">
    <subcellularLocation>
        <location evidence="1">Membrane</location>
        <topology evidence="1">Multi-pass membrane protein</topology>
    </subcellularLocation>
</comment>
<proteinExistence type="inferred from homology"/>
<feature type="transmembrane region" description="Helical" evidence="6">
    <location>
        <begin position="244"/>
        <end position="265"/>
    </location>
</feature>
<organism evidence="7">
    <name type="scientific">Physcomitrium patens</name>
    <name type="common">Spreading-leaved earth moss</name>
    <name type="synonym">Physcomitrella patens</name>
    <dbReference type="NCBI Taxonomy" id="3218"/>
    <lineage>
        <taxon>Eukaryota</taxon>
        <taxon>Viridiplantae</taxon>
        <taxon>Streptophyta</taxon>
        <taxon>Embryophyta</taxon>
        <taxon>Bryophyta</taxon>
        <taxon>Bryophytina</taxon>
        <taxon>Bryopsida</taxon>
        <taxon>Funariidae</taxon>
        <taxon>Funariales</taxon>
        <taxon>Funariaceae</taxon>
        <taxon>Physcomitrium</taxon>
    </lineage>
</organism>
<evidence type="ECO:0000313" key="7">
    <source>
        <dbReference type="EMBL" id="PNR49202.1"/>
    </source>
</evidence>
<keyword evidence="5 6" id="KW-0472">Membrane</keyword>
<gene>
    <name evidence="8" type="primary">LOC112286156</name>
    <name evidence="7" type="ORF">PHYPA_011098</name>
</gene>
<evidence type="ECO:0000313" key="8">
    <source>
        <dbReference type="EnsemblPlants" id="Pp3c8_3270V3.1"/>
    </source>
</evidence>
<dbReference type="Gramene" id="Pp3c8_3270V3.2">
    <property type="protein sequence ID" value="Pp3c8_3270V3.2"/>
    <property type="gene ID" value="Pp3c8_3270"/>
</dbReference>
<dbReference type="Proteomes" id="UP000006727">
    <property type="component" value="Chromosome 8"/>
</dbReference>
<dbReference type="OrthoDB" id="1924702at2759"/>
<evidence type="ECO:0000313" key="9">
    <source>
        <dbReference type="Proteomes" id="UP000006727"/>
    </source>
</evidence>
<dbReference type="KEGG" id="ppp:112286156"/>
<dbReference type="AlphaFoldDB" id="A9RY74"/>
<evidence type="ECO:0000256" key="1">
    <source>
        <dbReference type="ARBA" id="ARBA00004141"/>
    </source>
</evidence>
<reference evidence="7 9" key="1">
    <citation type="journal article" date="2008" name="Science">
        <title>The Physcomitrella genome reveals evolutionary insights into the conquest of land by plants.</title>
        <authorList>
            <person name="Rensing S."/>
            <person name="Lang D."/>
            <person name="Zimmer A."/>
            <person name="Terry A."/>
            <person name="Salamov A."/>
            <person name="Shapiro H."/>
            <person name="Nishiyama T."/>
            <person name="Perroud P.-F."/>
            <person name="Lindquist E."/>
            <person name="Kamisugi Y."/>
            <person name="Tanahashi T."/>
            <person name="Sakakibara K."/>
            <person name="Fujita T."/>
            <person name="Oishi K."/>
            <person name="Shin-I T."/>
            <person name="Kuroki Y."/>
            <person name="Toyoda A."/>
            <person name="Suzuki Y."/>
            <person name="Hashimoto A."/>
            <person name="Yamaguchi K."/>
            <person name="Sugano A."/>
            <person name="Kohara Y."/>
            <person name="Fujiyama A."/>
            <person name="Anterola A."/>
            <person name="Aoki S."/>
            <person name="Ashton N."/>
            <person name="Barbazuk W.B."/>
            <person name="Barker E."/>
            <person name="Bennetzen J."/>
            <person name="Bezanilla M."/>
            <person name="Blankenship R."/>
            <person name="Cho S.H."/>
            <person name="Dutcher S."/>
            <person name="Estelle M."/>
            <person name="Fawcett J.A."/>
            <person name="Gundlach H."/>
            <person name="Hanada K."/>
            <person name="Heyl A."/>
            <person name="Hicks K.A."/>
            <person name="Hugh J."/>
            <person name="Lohr M."/>
            <person name="Mayer K."/>
            <person name="Melkozernov A."/>
            <person name="Murata T."/>
            <person name="Nelson D."/>
            <person name="Pils B."/>
            <person name="Prigge M."/>
            <person name="Reiss B."/>
            <person name="Renner T."/>
            <person name="Rombauts S."/>
            <person name="Rushton P."/>
            <person name="Sanderfoot A."/>
            <person name="Schween G."/>
            <person name="Shiu S.-H."/>
            <person name="Stueber K."/>
            <person name="Theodoulou F.L."/>
            <person name="Tu H."/>
            <person name="Van de Peer Y."/>
            <person name="Verrier P.J."/>
            <person name="Waters E."/>
            <person name="Wood A."/>
            <person name="Yang L."/>
            <person name="Cove D."/>
            <person name="Cuming A."/>
            <person name="Hasebe M."/>
            <person name="Lucas S."/>
            <person name="Mishler D.B."/>
            <person name="Reski R."/>
            <person name="Grigoriev I."/>
            <person name="Quatrano R.S."/>
            <person name="Boore J.L."/>
        </authorList>
    </citation>
    <scope>NUCLEOTIDE SEQUENCE [LARGE SCALE GENOMIC DNA]</scope>
    <source>
        <strain evidence="8 9">cv. Gransden 2004</strain>
    </source>
</reference>
<reference evidence="8" key="3">
    <citation type="submission" date="2020-12" db="UniProtKB">
        <authorList>
            <consortium name="EnsemblPlants"/>
        </authorList>
    </citation>
    <scope>IDENTIFICATION</scope>
</reference>
<feature type="transmembrane region" description="Helical" evidence="6">
    <location>
        <begin position="56"/>
        <end position="80"/>
    </location>
</feature>
<dbReference type="GeneID" id="112286156"/>
<evidence type="ECO:0000256" key="3">
    <source>
        <dbReference type="ARBA" id="ARBA00022692"/>
    </source>
</evidence>
<evidence type="ECO:0000256" key="6">
    <source>
        <dbReference type="SAM" id="Phobius"/>
    </source>
</evidence>
<name>A9RY74_PHYPA</name>
<keyword evidence="4 6" id="KW-1133">Transmembrane helix</keyword>
<dbReference type="FunCoup" id="A9RY74">
    <property type="interactions" value="286"/>
</dbReference>
<dbReference type="eggNOG" id="ENOG502QTFJ">
    <property type="taxonomic scope" value="Eukaryota"/>
</dbReference>
<evidence type="ECO:0000256" key="5">
    <source>
        <dbReference type="ARBA" id="ARBA00023136"/>
    </source>
</evidence>
<sequence>MGTLVGHIAPSIVLVAVGLWHLLSVFSNYVKSPREYVARAWYPANWLPNRGKYIELYLMVVLIPVAIFYELGVSTNFHAIEDGMILKNRVTSFEHSTTLLMFWMYAVIVLLSETTNALPLPTDASFLFASISFGLEWLSVTHESARNQGLESQCNLLLAYIAGLCAVTSGLLALRPKLFLVDVVLCMGIILQGTWLFQIGLYLYVEDYIPQGCHYRLDLPTGIDGSTVCDVEVSRIRAVALMNLAFNFHVIMVVCFSVLMFALVAKVHGPRRAGPAYEPITVSRDAISDADISVQMKPLQP</sequence>
<feature type="transmembrane region" description="Helical" evidence="6">
    <location>
        <begin position="179"/>
        <end position="205"/>
    </location>
</feature>
<protein>
    <submittedName>
        <fullName evidence="7 8">Uncharacterized protein</fullName>
    </submittedName>
</protein>
<dbReference type="InterPro" id="IPR006904">
    <property type="entry name" value="DUF716"/>
</dbReference>
<dbReference type="RefSeq" id="XP_024383565.1">
    <property type="nucleotide sequence ID" value="XM_024527797.2"/>
</dbReference>
<dbReference type="EnsemblPlants" id="Pp3c8_3270V3.2">
    <property type="protein sequence ID" value="Pp3c8_3270V3.2"/>
    <property type="gene ID" value="Pp3c8_3270"/>
</dbReference>
<keyword evidence="3 6" id="KW-0812">Transmembrane</keyword>
<dbReference type="Pfam" id="PF04819">
    <property type="entry name" value="DUF716"/>
    <property type="match status" value="1"/>
</dbReference>
<feature type="transmembrane region" description="Helical" evidence="6">
    <location>
        <begin position="154"/>
        <end position="173"/>
    </location>
</feature>
<dbReference type="Gramene" id="Pp3c8_3270V3.1">
    <property type="protein sequence ID" value="Pp3c8_3270V3.1"/>
    <property type="gene ID" value="Pp3c8_3270"/>
</dbReference>
<dbReference type="PaxDb" id="3218-PP1S35_210V6.2"/>
<accession>A9RY74</accession>
<comment type="similarity">
    <text evidence="2">Belongs to the TMEM45 family.</text>
</comment>
<dbReference type="EnsemblPlants" id="Pp3c8_3270V3.1">
    <property type="protein sequence ID" value="Pp3c8_3270V3.1"/>
    <property type="gene ID" value="Pp3c8_3270"/>
</dbReference>
<evidence type="ECO:0000256" key="4">
    <source>
        <dbReference type="ARBA" id="ARBA00022989"/>
    </source>
</evidence>
<evidence type="ECO:0000256" key="2">
    <source>
        <dbReference type="ARBA" id="ARBA00006948"/>
    </source>
</evidence>
<feature type="transmembrane region" description="Helical" evidence="6">
    <location>
        <begin position="12"/>
        <end position="30"/>
    </location>
</feature>
<dbReference type="GO" id="GO:0016020">
    <property type="term" value="C:membrane"/>
    <property type="evidence" value="ECO:0007669"/>
    <property type="project" value="UniProtKB-SubCell"/>
</dbReference>
<dbReference type="HOGENOM" id="CLU_063151_0_0_1"/>
<dbReference type="EMBL" id="ABEU02000008">
    <property type="protein sequence ID" value="PNR49202.1"/>
    <property type="molecule type" value="Genomic_DNA"/>
</dbReference>
<dbReference type="OMA" id="EYVARAW"/>
<dbReference type="PANTHER" id="PTHR47830">
    <property type="entry name" value="OS11G0534100 PROTEIN"/>
    <property type="match status" value="1"/>
</dbReference>
<reference evidence="7 9" key="2">
    <citation type="journal article" date="2018" name="Plant J.">
        <title>The Physcomitrella patens chromosome-scale assembly reveals moss genome structure and evolution.</title>
        <authorList>
            <person name="Lang D."/>
            <person name="Ullrich K.K."/>
            <person name="Murat F."/>
            <person name="Fuchs J."/>
            <person name="Jenkins J."/>
            <person name="Haas F.B."/>
            <person name="Piednoel M."/>
            <person name="Gundlach H."/>
            <person name="Van Bel M."/>
            <person name="Meyberg R."/>
            <person name="Vives C."/>
            <person name="Morata J."/>
            <person name="Symeonidi A."/>
            <person name="Hiss M."/>
            <person name="Muchero W."/>
            <person name="Kamisugi Y."/>
            <person name="Saleh O."/>
            <person name="Blanc G."/>
            <person name="Decker E.L."/>
            <person name="van Gessel N."/>
            <person name="Grimwood J."/>
            <person name="Hayes R.D."/>
            <person name="Graham S.W."/>
            <person name="Gunter L.E."/>
            <person name="McDaniel S.F."/>
            <person name="Hoernstein S.N.W."/>
            <person name="Larsson A."/>
            <person name="Li F.W."/>
            <person name="Perroud P.F."/>
            <person name="Phillips J."/>
            <person name="Ranjan P."/>
            <person name="Rokshar D.S."/>
            <person name="Rothfels C.J."/>
            <person name="Schneider L."/>
            <person name="Shu S."/>
            <person name="Stevenson D.W."/>
            <person name="Thummler F."/>
            <person name="Tillich M."/>
            <person name="Villarreal Aguilar J.C."/>
            <person name="Widiez T."/>
            <person name="Wong G.K."/>
            <person name="Wymore A."/>
            <person name="Zhang Y."/>
            <person name="Zimmer A.D."/>
            <person name="Quatrano R.S."/>
            <person name="Mayer K.F.X."/>
            <person name="Goodstein D."/>
            <person name="Casacuberta J.M."/>
            <person name="Vandepoele K."/>
            <person name="Reski R."/>
            <person name="Cuming A.C."/>
            <person name="Tuskan G.A."/>
            <person name="Maumus F."/>
            <person name="Salse J."/>
            <person name="Schmutz J."/>
            <person name="Rensing S.A."/>
        </authorList>
    </citation>
    <scope>NUCLEOTIDE SEQUENCE [LARGE SCALE GENOMIC DNA]</scope>
    <source>
        <strain evidence="8 9">cv. Gransden 2004</strain>
    </source>
</reference>
<dbReference type="PANTHER" id="PTHR47830:SF1">
    <property type="entry name" value="OS11G0534100 PROTEIN"/>
    <property type="match status" value="1"/>
</dbReference>
<feature type="transmembrane region" description="Helical" evidence="6">
    <location>
        <begin position="92"/>
        <end position="112"/>
    </location>
</feature>